<evidence type="ECO:0000313" key="6">
    <source>
        <dbReference type="EMBL" id="MCP8939291.1"/>
    </source>
</evidence>
<dbReference type="InterPro" id="IPR051054">
    <property type="entry name" value="SorC_transcr_regulators"/>
</dbReference>
<dbReference type="Gene3D" id="3.40.50.1360">
    <property type="match status" value="1"/>
</dbReference>
<dbReference type="Proteomes" id="UP001205890">
    <property type="component" value="Unassembled WGS sequence"/>
</dbReference>
<feature type="domain" description="Sugar-binding" evidence="5">
    <location>
        <begin position="5"/>
        <end position="107"/>
    </location>
</feature>
<dbReference type="PANTHER" id="PTHR34294">
    <property type="entry name" value="TRANSCRIPTIONAL REGULATOR-RELATED"/>
    <property type="match status" value="1"/>
</dbReference>
<dbReference type="SUPFAM" id="SSF100950">
    <property type="entry name" value="NagB/RpiA/CoA transferase-like"/>
    <property type="match status" value="1"/>
</dbReference>
<protein>
    <submittedName>
        <fullName evidence="6">Sugar-binding domain-containing protein</fullName>
    </submittedName>
</protein>
<comment type="similarity">
    <text evidence="1">Belongs to the SorC transcriptional regulatory family.</text>
</comment>
<comment type="caution">
    <text evidence="6">The sequence shown here is derived from an EMBL/GenBank/DDBJ whole genome shotgun (WGS) entry which is preliminary data.</text>
</comment>
<keyword evidence="4" id="KW-0804">Transcription</keyword>
<evidence type="ECO:0000256" key="1">
    <source>
        <dbReference type="ARBA" id="ARBA00010466"/>
    </source>
</evidence>
<proteinExistence type="inferred from homology"/>
<dbReference type="Pfam" id="PF04198">
    <property type="entry name" value="Sugar-bind"/>
    <property type="match status" value="1"/>
</dbReference>
<dbReference type="EMBL" id="JANCLU010000010">
    <property type="protein sequence ID" value="MCP8939291.1"/>
    <property type="molecule type" value="Genomic_DNA"/>
</dbReference>
<evidence type="ECO:0000259" key="5">
    <source>
        <dbReference type="Pfam" id="PF04198"/>
    </source>
</evidence>
<gene>
    <name evidence="6" type="ORF">NK718_12260</name>
</gene>
<keyword evidence="2" id="KW-0805">Transcription regulation</keyword>
<name>A0ABT1LED6_9HYPH</name>
<evidence type="ECO:0000256" key="4">
    <source>
        <dbReference type="ARBA" id="ARBA00023163"/>
    </source>
</evidence>
<dbReference type="PANTHER" id="PTHR34294:SF1">
    <property type="entry name" value="TRANSCRIPTIONAL REGULATOR LSRR"/>
    <property type="match status" value="1"/>
</dbReference>
<accession>A0ABT1LED6</accession>
<evidence type="ECO:0000313" key="7">
    <source>
        <dbReference type="Proteomes" id="UP001205890"/>
    </source>
</evidence>
<dbReference type="RefSeq" id="WP_254742482.1">
    <property type="nucleotide sequence ID" value="NZ_JANCLU010000010.1"/>
</dbReference>
<dbReference type="InterPro" id="IPR037171">
    <property type="entry name" value="NagB/RpiA_transferase-like"/>
</dbReference>
<evidence type="ECO:0000256" key="2">
    <source>
        <dbReference type="ARBA" id="ARBA00023015"/>
    </source>
</evidence>
<organism evidence="6 7">
    <name type="scientific">Alsobacter ponti</name>
    <dbReference type="NCBI Taxonomy" id="2962936"/>
    <lineage>
        <taxon>Bacteria</taxon>
        <taxon>Pseudomonadati</taxon>
        <taxon>Pseudomonadota</taxon>
        <taxon>Alphaproteobacteria</taxon>
        <taxon>Hyphomicrobiales</taxon>
        <taxon>Alsobacteraceae</taxon>
        <taxon>Alsobacter</taxon>
    </lineage>
</organism>
<sequence length="108" mass="11369">MTKVRNGVAPDGSASLLDAVSRAAEVVNSPHYPMPCSVIAPTKEERDSILSQRHVRLVVDLARSAEVTFVSIGSMAEDAPLVRDAFATLAEVRAMIAAGSAGEFTGWA</sequence>
<dbReference type="InterPro" id="IPR007324">
    <property type="entry name" value="Sugar-bd_dom_put"/>
</dbReference>
<evidence type="ECO:0000256" key="3">
    <source>
        <dbReference type="ARBA" id="ARBA00023125"/>
    </source>
</evidence>
<keyword evidence="7" id="KW-1185">Reference proteome</keyword>
<keyword evidence="3" id="KW-0238">DNA-binding</keyword>
<reference evidence="6 7" key="1">
    <citation type="submission" date="2022-07" db="EMBL/GenBank/DDBJ databases">
        <authorList>
            <person name="Li W.-J."/>
            <person name="Deng Q.-Q."/>
        </authorList>
    </citation>
    <scope>NUCLEOTIDE SEQUENCE [LARGE SCALE GENOMIC DNA]</scope>
    <source>
        <strain evidence="6 7">SYSU M60028</strain>
    </source>
</reference>